<evidence type="ECO:0000259" key="1">
    <source>
        <dbReference type="Pfam" id="PF07589"/>
    </source>
</evidence>
<dbReference type="NCBIfam" id="NF041928">
    <property type="entry name" value="choice_anch_W"/>
    <property type="match status" value="1"/>
</dbReference>
<reference evidence="3" key="1">
    <citation type="submission" date="2016-10" db="EMBL/GenBank/DDBJ databases">
        <title>Comparative genomics uncovers the prolific and rare metabolic potential of the cyanobacterial genus Moorea.</title>
        <authorList>
            <person name="Leao T."/>
            <person name="Castelao G."/>
            <person name="Korobeynikov A."/>
            <person name="Monroe E.A."/>
            <person name="Podell S."/>
            <person name="Glukhov E."/>
            <person name="Allen E."/>
            <person name="Gerwick W.H."/>
            <person name="Gerwick L."/>
        </authorList>
    </citation>
    <scope>NUCLEOTIDE SEQUENCE [LARGE SCALE GENOMIC DNA]</scope>
    <source>
        <strain evidence="3">JHB</strain>
    </source>
</reference>
<dbReference type="Pfam" id="PF07589">
    <property type="entry name" value="PEP-CTERM"/>
    <property type="match status" value="1"/>
</dbReference>
<evidence type="ECO:0000313" key="2">
    <source>
        <dbReference type="EMBL" id="AOY78653.1"/>
    </source>
</evidence>
<dbReference type="AlphaFoldDB" id="A0A1D9FTN9"/>
<dbReference type="InterPro" id="IPR013424">
    <property type="entry name" value="Ice-binding_C"/>
</dbReference>
<gene>
    <name evidence="2" type="ORF">BJP36_00865</name>
</gene>
<evidence type="ECO:0000313" key="3">
    <source>
        <dbReference type="Proteomes" id="UP000176944"/>
    </source>
</evidence>
<name>A0A1D9FTN9_MOOP1</name>
<organism evidence="2 3">
    <name type="scientific">Moorena producens (strain JHB)</name>
    <dbReference type="NCBI Taxonomy" id="1454205"/>
    <lineage>
        <taxon>Bacteria</taxon>
        <taxon>Bacillati</taxon>
        <taxon>Cyanobacteriota</taxon>
        <taxon>Cyanophyceae</taxon>
        <taxon>Coleofasciculales</taxon>
        <taxon>Coleofasciculaceae</taxon>
        <taxon>Moorena</taxon>
    </lineage>
</organism>
<sequence>MITRNLLLSLGVSALGLAFTPFGASAFTIGGYLTETEFQNLAPDISLSAESRFGSGTIGGNTFELDIHKVNPSGAFTNLAQEEFNWVSGEAVDFLLEFDGISQLTYTVGDVVLSSTVTEDNFSDLFLRTSARKKNSSIVLSNLMLTDSAMSASLPDASSVCSNPNDCGFFDAQYLHISNVSGAFTLTGQSTMTWSEQNRPTQSRLAYQVKLVAGEPGDKPPVDVPEPATMSVFSLGVIGLVLTGSRRRHQLGVQR</sequence>
<accession>A0A1D9FTN9</accession>
<dbReference type="EMBL" id="CP017708">
    <property type="protein sequence ID" value="AOY78653.1"/>
    <property type="molecule type" value="Genomic_DNA"/>
</dbReference>
<feature type="domain" description="Ice-binding protein C-terminal" evidence="1">
    <location>
        <begin position="223"/>
        <end position="247"/>
    </location>
</feature>
<dbReference type="Proteomes" id="UP000176944">
    <property type="component" value="Chromosome"/>
</dbReference>
<proteinExistence type="predicted"/>
<protein>
    <submittedName>
        <fullName evidence="2">PEP-CTERM sorting domain-containing protein</fullName>
    </submittedName>
</protein>
<dbReference type="InterPro" id="IPR049671">
    <property type="entry name" value="Choice_anch_W"/>
</dbReference>